<accession>A4BV44</accession>
<feature type="transmembrane region" description="Helical" evidence="1">
    <location>
        <begin position="6"/>
        <end position="28"/>
    </location>
</feature>
<protein>
    <submittedName>
        <fullName evidence="2">Hypothetical membrane spanning protein</fullName>
    </submittedName>
</protein>
<dbReference type="AlphaFoldDB" id="A4BV44"/>
<feature type="transmembrane region" description="Helical" evidence="1">
    <location>
        <begin position="49"/>
        <end position="71"/>
    </location>
</feature>
<name>A4BV44_9GAMM</name>
<dbReference type="EMBL" id="AAOF01000023">
    <property type="protein sequence ID" value="EAR20386.1"/>
    <property type="molecule type" value="Genomic_DNA"/>
</dbReference>
<keyword evidence="1" id="KW-0472">Membrane</keyword>
<sequence>MFSVETTTVVATIFMVWSIIVSFSNAVLKPRLLNRGIDRPILVIRLGATGGMIMSGIIGLFVGAVVLTLGYKLIQTWLRSGEADEAATAPLINQVEDDSC</sequence>
<dbReference type="Proteomes" id="UP000003374">
    <property type="component" value="Unassembled WGS sequence"/>
</dbReference>
<evidence type="ECO:0000256" key="1">
    <source>
        <dbReference type="SAM" id="Phobius"/>
    </source>
</evidence>
<comment type="caution">
    <text evidence="2">The sequence shown here is derived from an EMBL/GenBank/DDBJ whole genome shotgun (WGS) entry which is preliminary data.</text>
</comment>
<dbReference type="STRING" id="314278.NB231_00365"/>
<keyword evidence="1" id="KW-0812">Transmembrane</keyword>
<keyword evidence="3" id="KW-1185">Reference proteome</keyword>
<dbReference type="eggNOG" id="COG0628">
    <property type="taxonomic scope" value="Bacteria"/>
</dbReference>
<reference evidence="2 3" key="1">
    <citation type="submission" date="2006-02" db="EMBL/GenBank/DDBJ databases">
        <authorList>
            <person name="Waterbury J."/>
            <person name="Ferriera S."/>
            <person name="Johnson J."/>
            <person name="Kravitz S."/>
            <person name="Halpern A."/>
            <person name="Remington K."/>
            <person name="Beeson K."/>
            <person name="Tran B."/>
            <person name="Rogers Y.-H."/>
            <person name="Friedman R."/>
            <person name="Venter J.C."/>
        </authorList>
    </citation>
    <scope>NUCLEOTIDE SEQUENCE [LARGE SCALE GENOMIC DNA]</scope>
    <source>
        <strain evidence="2 3">Nb-231</strain>
    </source>
</reference>
<dbReference type="HOGENOM" id="CLU_2302923_0_0_6"/>
<proteinExistence type="predicted"/>
<keyword evidence="1" id="KW-1133">Transmembrane helix</keyword>
<gene>
    <name evidence="2" type="ORF">NB231_00365</name>
</gene>
<evidence type="ECO:0000313" key="2">
    <source>
        <dbReference type="EMBL" id="EAR20386.1"/>
    </source>
</evidence>
<evidence type="ECO:0000313" key="3">
    <source>
        <dbReference type="Proteomes" id="UP000003374"/>
    </source>
</evidence>
<organism evidence="2 3">
    <name type="scientific">Nitrococcus mobilis Nb-231</name>
    <dbReference type="NCBI Taxonomy" id="314278"/>
    <lineage>
        <taxon>Bacteria</taxon>
        <taxon>Pseudomonadati</taxon>
        <taxon>Pseudomonadota</taxon>
        <taxon>Gammaproteobacteria</taxon>
        <taxon>Chromatiales</taxon>
        <taxon>Ectothiorhodospiraceae</taxon>
        <taxon>Nitrococcus</taxon>
    </lineage>
</organism>